<evidence type="ECO:0000313" key="5">
    <source>
        <dbReference type="EMBL" id="TXL72654.1"/>
    </source>
</evidence>
<evidence type="ECO:0000256" key="2">
    <source>
        <dbReference type="ARBA" id="ARBA00022729"/>
    </source>
</evidence>
<feature type="domain" description="Leucine-binding protein" evidence="4">
    <location>
        <begin position="42"/>
        <end position="365"/>
    </location>
</feature>
<evidence type="ECO:0000259" key="4">
    <source>
        <dbReference type="Pfam" id="PF13458"/>
    </source>
</evidence>
<dbReference type="SUPFAM" id="SSF53822">
    <property type="entry name" value="Periplasmic binding protein-like I"/>
    <property type="match status" value="1"/>
</dbReference>
<comment type="caution">
    <text evidence="5">The sequence shown here is derived from an EMBL/GenBank/DDBJ whole genome shotgun (WGS) entry which is preliminary data.</text>
</comment>
<dbReference type="PANTHER" id="PTHR47235">
    <property type="entry name" value="BLR6548 PROTEIN"/>
    <property type="match status" value="1"/>
</dbReference>
<reference evidence="5 6" key="1">
    <citation type="submission" date="2019-06" db="EMBL/GenBank/DDBJ databases">
        <title>New taxonomy in bacterial strain CC-CFT640, isolated from vineyard.</title>
        <authorList>
            <person name="Lin S.-Y."/>
            <person name="Tsai C.-F."/>
            <person name="Young C.-C."/>
        </authorList>
    </citation>
    <scope>NUCLEOTIDE SEQUENCE [LARGE SCALE GENOMIC DNA]</scope>
    <source>
        <strain evidence="5 6">CC-CFT640</strain>
    </source>
</reference>
<dbReference type="InterPro" id="IPR028081">
    <property type="entry name" value="Leu-bd"/>
</dbReference>
<name>A0A5C8PFS4_9HYPH</name>
<dbReference type="Pfam" id="PF13458">
    <property type="entry name" value="Peripla_BP_6"/>
    <property type="match status" value="1"/>
</dbReference>
<dbReference type="EMBL" id="VDUZ01000031">
    <property type="protein sequence ID" value="TXL72654.1"/>
    <property type="molecule type" value="Genomic_DNA"/>
</dbReference>
<proteinExistence type="inferred from homology"/>
<dbReference type="PANTHER" id="PTHR47235:SF1">
    <property type="entry name" value="BLR6548 PROTEIN"/>
    <property type="match status" value="1"/>
</dbReference>
<evidence type="ECO:0000313" key="6">
    <source>
        <dbReference type="Proteomes" id="UP000321638"/>
    </source>
</evidence>
<keyword evidence="2 3" id="KW-0732">Signal</keyword>
<dbReference type="Proteomes" id="UP000321638">
    <property type="component" value="Unassembled WGS sequence"/>
</dbReference>
<keyword evidence="6" id="KW-1185">Reference proteome</keyword>
<evidence type="ECO:0000256" key="3">
    <source>
        <dbReference type="SAM" id="SignalP"/>
    </source>
</evidence>
<dbReference type="InterPro" id="IPR028082">
    <property type="entry name" value="Peripla_BP_I"/>
</dbReference>
<feature type="chain" id="PRO_5022812723" evidence="3">
    <location>
        <begin position="36"/>
        <end position="417"/>
    </location>
</feature>
<sequence>MTENRRERVRMSVLKHAPIAAAAVALGFLSAPAGAQTTYNFASMADFTGPYADVMKDLLGSRRPAIEWWNAEVGQKLGIKITFKDYDHRYDAAQVASLWPGIKAELNPVAVLGLGGPDVAALQGRLPGDKVPMFMATAGYGFAWKPDPWIFNQRPTYSHEAVAFFNWLREKRGGSGPLKVAIISSEASPAYIDQQKGIEKYAKDNPDKLEVVESVFTEVQPTDLTTQINRVVRKGAEVISIQTNTAAVVAAKRALQALGKNVPILMSSHNGVLDSARAIGDIKQMEGDYEVYAMAVPTDEKTPARAFFDMLAAKHGMKAQWTVTAVQGLGQTVVALRAIEATAKRVGADKITGEAIRETVLTTPITADQMFSILPGLKFTKDAPFPVSGLTVSIGTIKDGKYAAAAQGVPVPTLNKW</sequence>
<comment type="similarity">
    <text evidence="1">Belongs to the leucine-binding protein family.</text>
</comment>
<feature type="signal peptide" evidence="3">
    <location>
        <begin position="1"/>
        <end position="35"/>
    </location>
</feature>
<organism evidence="5 6">
    <name type="scientific">Vineibacter terrae</name>
    <dbReference type="NCBI Taxonomy" id="2586908"/>
    <lineage>
        <taxon>Bacteria</taxon>
        <taxon>Pseudomonadati</taxon>
        <taxon>Pseudomonadota</taxon>
        <taxon>Alphaproteobacteria</taxon>
        <taxon>Hyphomicrobiales</taxon>
        <taxon>Vineibacter</taxon>
    </lineage>
</organism>
<evidence type="ECO:0000256" key="1">
    <source>
        <dbReference type="ARBA" id="ARBA00010062"/>
    </source>
</evidence>
<accession>A0A5C8PFS4</accession>
<dbReference type="Gene3D" id="3.40.50.2300">
    <property type="match status" value="2"/>
</dbReference>
<protein>
    <submittedName>
        <fullName evidence="5">ABC transporter substrate-binding protein</fullName>
    </submittedName>
</protein>
<gene>
    <name evidence="5" type="ORF">FHP25_24165</name>
</gene>
<dbReference type="AlphaFoldDB" id="A0A5C8PFS4"/>
<dbReference type="OrthoDB" id="8207713at2"/>